<dbReference type="EMBL" id="CAJJDP010000123">
    <property type="protein sequence ID" value="CAD8201196.1"/>
    <property type="molecule type" value="Genomic_DNA"/>
</dbReference>
<keyword evidence="2" id="KW-1185">Reference proteome</keyword>
<reference evidence="1" key="1">
    <citation type="submission" date="2021-01" db="EMBL/GenBank/DDBJ databases">
        <authorList>
            <consortium name="Genoscope - CEA"/>
            <person name="William W."/>
        </authorList>
    </citation>
    <scope>NUCLEOTIDE SEQUENCE</scope>
</reference>
<proteinExistence type="predicted"/>
<protein>
    <submittedName>
        <fullName evidence="1">Uncharacterized protein</fullName>
    </submittedName>
</protein>
<accession>A0A8S1XJ41</accession>
<name>A0A8S1XJ41_PAROT</name>
<dbReference type="AlphaFoldDB" id="A0A8S1XJ41"/>
<comment type="caution">
    <text evidence="1">The sequence shown here is derived from an EMBL/GenBank/DDBJ whole genome shotgun (WGS) entry which is preliminary data.</text>
</comment>
<evidence type="ECO:0000313" key="2">
    <source>
        <dbReference type="Proteomes" id="UP000683925"/>
    </source>
</evidence>
<evidence type="ECO:0000313" key="1">
    <source>
        <dbReference type="EMBL" id="CAD8201196.1"/>
    </source>
</evidence>
<sequence length="97" mass="11445">MISEFDILNYYPLQLYDLQMPMTSQLEVENFNENECSARKLRVSSQCLILKKKIRHKQKRPSLLKIDETARNVKIYSLGPSQTNLENLNEDQKQIND</sequence>
<dbReference type="Proteomes" id="UP000683925">
    <property type="component" value="Unassembled WGS sequence"/>
</dbReference>
<gene>
    <name evidence="1" type="ORF">POCTA_138.1.T1230204</name>
</gene>
<organism evidence="1 2">
    <name type="scientific">Paramecium octaurelia</name>
    <dbReference type="NCBI Taxonomy" id="43137"/>
    <lineage>
        <taxon>Eukaryota</taxon>
        <taxon>Sar</taxon>
        <taxon>Alveolata</taxon>
        <taxon>Ciliophora</taxon>
        <taxon>Intramacronucleata</taxon>
        <taxon>Oligohymenophorea</taxon>
        <taxon>Peniculida</taxon>
        <taxon>Parameciidae</taxon>
        <taxon>Paramecium</taxon>
    </lineage>
</organism>
<dbReference type="OrthoDB" id="299333at2759"/>